<comment type="caution">
    <text evidence="1">The sequence shown here is derived from an EMBL/GenBank/DDBJ whole genome shotgun (WGS) entry which is preliminary data.</text>
</comment>
<organism evidence="1 2">
    <name type="scientific">Naganishia onofrii</name>
    <dbReference type="NCBI Taxonomy" id="1851511"/>
    <lineage>
        <taxon>Eukaryota</taxon>
        <taxon>Fungi</taxon>
        <taxon>Dikarya</taxon>
        <taxon>Basidiomycota</taxon>
        <taxon>Agaricomycotina</taxon>
        <taxon>Tremellomycetes</taxon>
        <taxon>Filobasidiales</taxon>
        <taxon>Filobasidiaceae</taxon>
        <taxon>Naganishia</taxon>
    </lineage>
</organism>
<keyword evidence="2" id="KW-1185">Reference proteome</keyword>
<accession>A0ACC2X8M2</accession>
<sequence>MFIARSNVLRAVSKTQQARFISLSAVRSMPTRSQMHESDPQKLGDEKDKHLAGKDQDRQTHPEDAPGWNETLASESEAVIKAETTQDGPPSKELQAKTVEHLTKK</sequence>
<evidence type="ECO:0000313" key="1">
    <source>
        <dbReference type="EMBL" id="KAJ9120399.1"/>
    </source>
</evidence>
<dbReference type="Proteomes" id="UP001234202">
    <property type="component" value="Unassembled WGS sequence"/>
</dbReference>
<proteinExistence type="predicted"/>
<evidence type="ECO:0000313" key="2">
    <source>
        <dbReference type="Proteomes" id="UP001234202"/>
    </source>
</evidence>
<protein>
    <submittedName>
        <fullName evidence="1">Uncharacterized protein</fullName>
    </submittedName>
</protein>
<reference evidence="1" key="1">
    <citation type="submission" date="2023-04" db="EMBL/GenBank/DDBJ databases">
        <title>Draft Genome sequencing of Naganishia species isolated from polar environments using Oxford Nanopore Technology.</title>
        <authorList>
            <person name="Leo P."/>
            <person name="Venkateswaran K."/>
        </authorList>
    </citation>
    <scope>NUCLEOTIDE SEQUENCE</scope>
    <source>
        <strain evidence="1">DBVPG 5303</strain>
    </source>
</reference>
<gene>
    <name evidence="1" type="ORF">QFC24_005356</name>
</gene>
<name>A0ACC2X8M2_9TREE</name>
<dbReference type="EMBL" id="JASBWV010000021">
    <property type="protein sequence ID" value="KAJ9120399.1"/>
    <property type="molecule type" value="Genomic_DNA"/>
</dbReference>